<comment type="similarity">
    <text evidence="2">Belongs to the bacterial solute-binding protein 5 family.</text>
</comment>
<dbReference type="InterPro" id="IPR039424">
    <property type="entry name" value="SBP_5"/>
</dbReference>
<dbReference type="EMBL" id="MCRJ01000038">
    <property type="protein sequence ID" value="ODN70800.1"/>
    <property type="molecule type" value="Genomic_DNA"/>
</dbReference>
<feature type="region of interest" description="Disordered" evidence="4">
    <location>
        <begin position="282"/>
        <end position="313"/>
    </location>
</feature>
<evidence type="ECO:0000256" key="4">
    <source>
        <dbReference type="SAM" id="MobiDB-lite"/>
    </source>
</evidence>
<keyword evidence="3" id="KW-0732">Signal</keyword>
<accession>A0A1E3H3B5</accession>
<feature type="compositionally biased region" description="Low complexity" evidence="4">
    <location>
        <begin position="293"/>
        <end position="313"/>
    </location>
</feature>
<name>A0A1E3H3B5_9HYPH</name>
<dbReference type="PANTHER" id="PTHR30290:SF64">
    <property type="entry name" value="ABC TRANSPORTER PERIPLASMIC BINDING PROTEIN"/>
    <property type="match status" value="1"/>
</dbReference>
<organism evidence="6 7">
    <name type="scientific">Methylobrevis pamukkalensis</name>
    <dbReference type="NCBI Taxonomy" id="1439726"/>
    <lineage>
        <taxon>Bacteria</taxon>
        <taxon>Pseudomonadati</taxon>
        <taxon>Pseudomonadota</taxon>
        <taxon>Alphaproteobacteria</taxon>
        <taxon>Hyphomicrobiales</taxon>
        <taxon>Pleomorphomonadaceae</taxon>
        <taxon>Methylobrevis</taxon>
    </lineage>
</organism>
<evidence type="ECO:0000313" key="7">
    <source>
        <dbReference type="Proteomes" id="UP000094622"/>
    </source>
</evidence>
<protein>
    <submittedName>
        <fullName evidence="6">Bacterial extracellular solute-binding protein, family 5 Middle</fullName>
    </submittedName>
</protein>
<gene>
    <name evidence="6" type="ORF">A6302_01847</name>
</gene>
<keyword evidence="7" id="KW-1185">Reference proteome</keyword>
<dbReference type="GO" id="GO:0030288">
    <property type="term" value="C:outer membrane-bounded periplasmic space"/>
    <property type="evidence" value="ECO:0007669"/>
    <property type="project" value="TreeGrafter"/>
</dbReference>
<evidence type="ECO:0000259" key="5">
    <source>
        <dbReference type="Pfam" id="PF00496"/>
    </source>
</evidence>
<proteinExistence type="inferred from homology"/>
<dbReference type="PANTHER" id="PTHR30290">
    <property type="entry name" value="PERIPLASMIC BINDING COMPONENT OF ABC TRANSPORTER"/>
    <property type="match status" value="1"/>
</dbReference>
<dbReference type="AlphaFoldDB" id="A0A1E3H3B5"/>
<dbReference type="Pfam" id="PF00496">
    <property type="entry name" value="SBP_bac_5"/>
    <property type="match status" value="1"/>
</dbReference>
<dbReference type="GO" id="GO:1904680">
    <property type="term" value="F:peptide transmembrane transporter activity"/>
    <property type="evidence" value="ECO:0007669"/>
    <property type="project" value="TreeGrafter"/>
</dbReference>
<dbReference type="InterPro" id="IPR000914">
    <property type="entry name" value="SBP_5_dom"/>
</dbReference>
<sequence>MTARRRIGARIARLATGVLAGVALALLAVVPASAEPRHGIAMLGEPALPADFTHLPYANPDAPKGGRLTYGFQGTFDSLNPFIIKGNAPRGIFDAIIGNNVVETLMTRSADEPFTLYGLLAKSVEAADDRSWIEFRLHPLARFSDGTPVTVDDLLFSIDLLRDNGRPFYKSRFDRIERTERVGTDGVRFHFKPGTDREVAMLIGLLPVLPKHSTDPESFAGGMMVKPLGSGPYVVEDVDPGTRILLKRNPDYWAKDLPIKRGFDNFDEIAIEYFREAPACSKPSRRASSTSISTPTRTAGRGATTSRPVSTAG</sequence>
<evidence type="ECO:0000256" key="2">
    <source>
        <dbReference type="ARBA" id="ARBA00005695"/>
    </source>
</evidence>
<evidence type="ECO:0000256" key="3">
    <source>
        <dbReference type="ARBA" id="ARBA00022729"/>
    </source>
</evidence>
<dbReference type="Gene3D" id="3.40.190.10">
    <property type="entry name" value="Periplasmic binding protein-like II"/>
    <property type="match status" value="1"/>
</dbReference>
<comment type="subcellular location">
    <subcellularLocation>
        <location evidence="1">Periplasm</location>
    </subcellularLocation>
</comment>
<reference evidence="6 7" key="1">
    <citation type="submission" date="2016-07" db="EMBL/GenBank/DDBJ databases">
        <title>Draft Genome Sequence of Methylobrevis pamukkalensis PK2.</title>
        <authorList>
            <person name="Vasilenko O.V."/>
            <person name="Doronina N.V."/>
            <person name="Shmareva M.N."/>
            <person name="Tarlachkov S.V."/>
            <person name="Mustakhimov I."/>
            <person name="Trotsenko Y.A."/>
        </authorList>
    </citation>
    <scope>NUCLEOTIDE SEQUENCE [LARGE SCALE GENOMIC DNA]</scope>
    <source>
        <strain evidence="6 7">PK2</strain>
    </source>
</reference>
<dbReference type="GO" id="GO:0042884">
    <property type="term" value="P:microcin transport"/>
    <property type="evidence" value="ECO:0007669"/>
    <property type="project" value="TreeGrafter"/>
</dbReference>
<evidence type="ECO:0000313" key="6">
    <source>
        <dbReference type="EMBL" id="ODN70800.1"/>
    </source>
</evidence>
<comment type="caution">
    <text evidence="6">The sequence shown here is derived from an EMBL/GenBank/DDBJ whole genome shotgun (WGS) entry which is preliminary data.</text>
</comment>
<evidence type="ECO:0000256" key="1">
    <source>
        <dbReference type="ARBA" id="ARBA00004418"/>
    </source>
</evidence>
<dbReference type="PATRIC" id="fig|1439726.3.peg.1952"/>
<feature type="domain" description="Solute-binding protein family 5" evidence="5">
    <location>
        <begin position="116"/>
        <end position="279"/>
    </location>
</feature>
<dbReference type="GO" id="GO:0015833">
    <property type="term" value="P:peptide transport"/>
    <property type="evidence" value="ECO:0007669"/>
    <property type="project" value="TreeGrafter"/>
</dbReference>
<dbReference type="SUPFAM" id="SSF53850">
    <property type="entry name" value="Periplasmic binding protein-like II"/>
    <property type="match status" value="1"/>
</dbReference>
<dbReference type="Proteomes" id="UP000094622">
    <property type="component" value="Unassembled WGS sequence"/>
</dbReference>